<feature type="domain" description="Beta/gamma crystallin 'Greek key'" evidence="5">
    <location>
        <begin position="35"/>
        <end position="75"/>
    </location>
</feature>
<dbReference type="EMBL" id="CP158375">
    <property type="protein sequence ID" value="XDO97998.1"/>
    <property type="molecule type" value="Genomic_DNA"/>
</dbReference>
<feature type="compositionally biased region" description="Pro residues" evidence="3">
    <location>
        <begin position="122"/>
        <end position="132"/>
    </location>
</feature>
<feature type="chain" id="PRO_5044345116" evidence="4">
    <location>
        <begin position="20"/>
        <end position="226"/>
    </location>
</feature>
<evidence type="ECO:0000256" key="4">
    <source>
        <dbReference type="SAM" id="SignalP"/>
    </source>
</evidence>
<protein>
    <submittedName>
        <fullName evidence="6">Beta/gamma crystallin-related protein</fullName>
    </submittedName>
</protein>
<reference evidence="6" key="1">
    <citation type="submission" date="2024-06" db="EMBL/GenBank/DDBJ databases">
        <title>Caulobacter inopinatus, sp. nov.</title>
        <authorList>
            <person name="Donachie S.P."/>
        </authorList>
    </citation>
    <scope>NUCLEOTIDE SEQUENCE</scope>
    <source>
        <strain evidence="6">73W</strain>
    </source>
</reference>
<feature type="domain" description="Beta/gamma crystallin 'Greek key'" evidence="5">
    <location>
        <begin position="145"/>
        <end position="185"/>
    </location>
</feature>
<dbReference type="InterPro" id="IPR011024">
    <property type="entry name" value="G_crystallin-like"/>
</dbReference>
<name>A0AB39KXL7_9CAUL</name>
<comment type="similarity">
    <text evidence="1">Belongs to the beta/gamma-crystallin family.</text>
</comment>
<evidence type="ECO:0000259" key="5">
    <source>
        <dbReference type="PROSITE" id="PS50915"/>
    </source>
</evidence>
<accession>A0AB39KXL7</accession>
<proteinExistence type="inferred from homology"/>
<dbReference type="SMART" id="SM00247">
    <property type="entry name" value="XTALbg"/>
    <property type="match status" value="2"/>
</dbReference>
<sequence length="226" mass="24658">MNRLILVAAAMAVALPAAAQWRPGRPDRPDRWERPSLTLFERPNFRGRSITFTGSVRNLADTGFNDRAGSARVSGVWRLCEDRDYRSRCEVVDRDVANLGAFGMDRRVSSAAWVENGRPGPGNGPGPGPGGPGFPGGGPRPGDPPMLILFSEPNFRGQRVEVFDTVGNLSSRGFNDRAMSARAIGRWQVCEDRDFGRRCEMLAGDFGDLGILGMNRLITSARPLGR</sequence>
<dbReference type="PROSITE" id="PS50915">
    <property type="entry name" value="CRYSTALLIN_BETA_GAMMA"/>
    <property type="match status" value="2"/>
</dbReference>
<organism evidence="6">
    <name type="scientific">Caulobacter sp. 73W</name>
    <dbReference type="NCBI Taxonomy" id="3161137"/>
    <lineage>
        <taxon>Bacteria</taxon>
        <taxon>Pseudomonadati</taxon>
        <taxon>Pseudomonadota</taxon>
        <taxon>Alphaproteobacteria</taxon>
        <taxon>Caulobacterales</taxon>
        <taxon>Caulobacteraceae</taxon>
        <taxon>Caulobacter</taxon>
    </lineage>
</organism>
<evidence type="ECO:0000256" key="3">
    <source>
        <dbReference type="SAM" id="MobiDB-lite"/>
    </source>
</evidence>
<dbReference type="Gene3D" id="2.60.20.10">
    <property type="entry name" value="Crystallins"/>
    <property type="match status" value="2"/>
</dbReference>
<evidence type="ECO:0000313" key="6">
    <source>
        <dbReference type="EMBL" id="XDO97998.1"/>
    </source>
</evidence>
<evidence type="ECO:0000256" key="2">
    <source>
        <dbReference type="ARBA" id="ARBA00022737"/>
    </source>
</evidence>
<dbReference type="Pfam" id="PF00030">
    <property type="entry name" value="Crystall"/>
    <property type="match status" value="2"/>
</dbReference>
<dbReference type="SUPFAM" id="SSF49695">
    <property type="entry name" value="gamma-Crystallin-like"/>
    <property type="match status" value="2"/>
</dbReference>
<dbReference type="AlphaFoldDB" id="A0AB39KXL7"/>
<keyword evidence="2" id="KW-0677">Repeat</keyword>
<evidence type="ECO:0000256" key="1">
    <source>
        <dbReference type="ARBA" id="ARBA00009646"/>
    </source>
</evidence>
<feature type="region of interest" description="Disordered" evidence="3">
    <location>
        <begin position="113"/>
        <end position="144"/>
    </location>
</feature>
<feature type="signal peptide" evidence="4">
    <location>
        <begin position="1"/>
        <end position="19"/>
    </location>
</feature>
<gene>
    <name evidence="6" type="ORF">ABOZ73_06150</name>
</gene>
<dbReference type="InterPro" id="IPR001064">
    <property type="entry name" value="Beta/gamma_crystallin"/>
</dbReference>
<dbReference type="RefSeq" id="WP_369061582.1">
    <property type="nucleotide sequence ID" value="NZ_CP158375.1"/>
</dbReference>
<keyword evidence="4" id="KW-0732">Signal</keyword>